<dbReference type="EMBL" id="CP009530">
    <property type="protein sequence ID" value="AKB58119.1"/>
    <property type="molecule type" value="Genomic_DNA"/>
</dbReference>
<organism evidence="2 3">
    <name type="scientific">Methanosarcina barkeri 227</name>
    <dbReference type="NCBI Taxonomy" id="1434106"/>
    <lineage>
        <taxon>Archaea</taxon>
        <taxon>Methanobacteriati</taxon>
        <taxon>Methanobacteriota</taxon>
        <taxon>Stenosarchaea group</taxon>
        <taxon>Methanomicrobia</taxon>
        <taxon>Methanosarcinales</taxon>
        <taxon>Methanosarcinaceae</taxon>
        <taxon>Methanosarcina</taxon>
    </lineage>
</organism>
<dbReference type="PATRIC" id="fig|1434106.5.peg.2060"/>
<dbReference type="AlphaFoldDB" id="A0A0E3R3L2"/>
<feature type="transmembrane region" description="Helical" evidence="1">
    <location>
        <begin position="353"/>
        <end position="374"/>
    </location>
</feature>
<feature type="transmembrane region" description="Helical" evidence="1">
    <location>
        <begin position="380"/>
        <end position="397"/>
    </location>
</feature>
<feature type="transmembrane region" description="Helical" evidence="1">
    <location>
        <begin position="189"/>
        <end position="208"/>
    </location>
</feature>
<reference evidence="2 3" key="1">
    <citation type="submission" date="2014-07" db="EMBL/GenBank/DDBJ databases">
        <title>Methanogenic archaea and the global carbon cycle.</title>
        <authorList>
            <person name="Henriksen J.R."/>
            <person name="Luke J."/>
            <person name="Reinhart S."/>
            <person name="Benedict M.N."/>
            <person name="Youngblut N.D."/>
            <person name="Metcalf M.E."/>
            <person name="Whitaker R.J."/>
            <person name="Metcalf W.W."/>
        </authorList>
    </citation>
    <scope>NUCLEOTIDE SEQUENCE [LARGE SCALE GENOMIC DNA]</scope>
    <source>
        <strain evidence="2 3">227</strain>
    </source>
</reference>
<feature type="transmembrane region" description="Helical" evidence="1">
    <location>
        <begin position="12"/>
        <end position="30"/>
    </location>
</feature>
<keyword evidence="1" id="KW-1133">Transmembrane helix</keyword>
<dbReference type="GeneID" id="24800587"/>
<protein>
    <recommendedName>
        <fullName evidence="4">Glycosyltransferase RgtA/B/C/D-like domain-containing protein</fullName>
    </recommendedName>
</protein>
<dbReference type="HOGENOM" id="CLU_482033_0_0_2"/>
<evidence type="ECO:0000256" key="1">
    <source>
        <dbReference type="SAM" id="Phobius"/>
    </source>
</evidence>
<evidence type="ECO:0000313" key="3">
    <source>
        <dbReference type="Proteomes" id="UP000033079"/>
    </source>
</evidence>
<keyword evidence="1" id="KW-0472">Membrane</keyword>
<feature type="transmembrane region" description="Helical" evidence="1">
    <location>
        <begin position="248"/>
        <end position="270"/>
    </location>
</feature>
<accession>A0A0E3R3L2</accession>
<feature type="transmembrane region" description="Helical" evidence="1">
    <location>
        <begin position="317"/>
        <end position="341"/>
    </location>
</feature>
<name>A0A0E3R3L2_METBA</name>
<feature type="transmembrane region" description="Helical" evidence="1">
    <location>
        <begin position="139"/>
        <end position="157"/>
    </location>
</feature>
<dbReference type="RefSeq" id="WP_048119615.1">
    <property type="nucleotide sequence ID" value="NZ_CP009530.1"/>
</dbReference>
<keyword evidence="1" id="KW-0812">Transmembrane</keyword>
<proteinExistence type="predicted"/>
<feature type="transmembrane region" description="Helical" evidence="1">
    <location>
        <begin position="409"/>
        <end position="435"/>
    </location>
</feature>
<gene>
    <name evidence="2" type="ORF">MSBR2_1603</name>
</gene>
<feature type="transmembrane region" description="Helical" evidence="1">
    <location>
        <begin position="109"/>
        <end position="127"/>
    </location>
</feature>
<dbReference type="KEGG" id="mbar:MSBR2_1603"/>
<feature type="transmembrane region" description="Helical" evidence="1">
    <location>
        <begin position="163"/>
        <end position="182"/>
    </location>
</feature>
<feature type="transmembrane region" description="Helical" evidence="1">
    <location>
        <begin position="214"/>
        <end position="236"/>
    </location>
</feature>
<sequence>MKTNLNNRIAKISLIFYFLFLCCTLINHVSNELYIERYPSIFLAFIQMNLDKYVSLDYISLIPLLKSTVNVYSDFPANIQRMIAAESYYPNMASLFLIVQYVSNIPPELLLVLPLGVIYLPVSYLALIRSCIPSNGDQFRLIVQYLLFIYMLIFMASDKYYGSFYVAPPAFTLIFISVLLLKKRFETKYSYSLSILLLICMFSLIHYWHTAFLIYFFIVASFFLVVVFLYLIAALFSDTLQLENFQLLFQKSTFLFLTLSVFFLAFTHLWQSGYIKIFLSDAALGDFLTKLILKFHGEVAFPIPYAFNYKDSFYGALYFKSFLLIYAISAIIFLIPIYLLITNIKHDKAVFTKLPFVITSSIFLAQILMVFVYYKTKSISFIYVPLFFPLLGAYLFLEIQGNFLKRISFYKHALIILLVLITIFSLLCLACVSLTNECGMTSVTKYHDTKPNFEWLYHKMNFNNPVIVDFNILGKYIKRESMLSKPRINYVDLDSNIYGVLVGDNNLSANLYKSYIIIDEATMQKGLPIQIKSSRGALNPLPTLIDECKSQNKIYSDNSISIYFF</sequence>
<evidence type="ECO:0000313" key="2">
    <source>
        <dbReference type="EMBL" id="AKB58119.1"/>
    </source>
</evidence>
<evidence type="ECO:0008006" key="4">
    <source>
        <dbReference type="Google" id="ProtNLM"/>
    </source>
</evidence>
<dbReference type="Proteomes" id="UP000033079">
    <property type="component" value="Chromosome"/>
</dbReference>